<protein>
    <recommendedName>
        <fullName evidence="5">DUF4834 domain-containing protein</fullName>
    </recommendedName>
</protein>
<dbReference type="STRING" id="1302690.BUE76_21690"/>
<dbReference type="EMBL" id="FQUO01000005">
    <property type="protein sequence ID" value="SHF17645.1"/>
    <property type="molecule type" value="Genomic_DNA"/>
</dbReference>
<dbReference type="Proteomes" id="UP000184368">
    <property type="component" value="Unassembled WGS sequence"/>
</dbReference>
<reference evidence="3 4" key="1">
    <citation type="submission" date="2016-11" db="EMBL/GenBank/DDBJ databases">
        <authorList>
            <person name="Jaros S."/>
            <person name="Januszkiewicz K."/>
            <person name="Wedrychowicz H."/>
        </authorList>
    </citation>
    <scope>NUCLEOTIDE SEQUENCE [LARGE SCALE GENOMIC DNA]</scope>
    <source>
        <strain evidence="3 4">DSM 26897</strain>
    </source>
</reference>
<keyword evidence="2" id="KW-1133">Transmembrane helix</keyword>
<accession>A0A1M4ZI44</accession>
<evidence type="ECO:0000256" key="2">
    <source>
        <dbReference type="SAM" id="Phobius"/>
    </source>
</evidence>
<organism evidence="3 4">
    <name type="scientific">Cnuella takakiae</name>
    <dbReference type="NCBI Taxonomy" id="1302690"/>
    <lineage>
        <taxon>Bacteria</taxon>
        <taxon>Pseudomonadati</taxon>
        <taxon>Bacteroidota</taxon>
        <taxon>Chitinophagia</taxon>
        <taxon>Chitinophagales</taxon>
        <taxon>Chitinophagaceae</taxon>
        <taxon>Cnuella</taxon>
    </lineage>
</organism>
<sequence length="90" mass="10182">MFAAMILSLLFYAFLAWMLYRLVFGFIIPLVRATRQVKKGFRNMQEQMNAQYGQHAQGGSPYGGSGTQQSSFAPNAKGSDEDYIEFEEVK</sequence>
<keyword evidence="2" id="KW-0812">Transmembrane</keyword>
<feature type="region of interest" description="Disordered" evidence="1">
    <location>
        <begin position="54"/>
        <end position="90"/>
    </location>
</feature>
<dbReference type="AlphaFoldDB" id="A0A1M4ZI44"/>
<feature type="compositionally biased region" description="Acidic residues" evidence="1">
    <location>
        <begin position="81"/>
        <end position="90"/>
    </location>
</feature>
<name>A0A1M4ZI44_9BACT</name>
<keyword evidence="4" id="KW-1185">Reference proteome</keyword>
<keyword evidence="2" id="KW-0472">Membrane</keyword>
<gene>
    <name evidence="3" type="ORF">SAMN05444008_105229</name>
</gene>
<evidence type="ECO:0000313" key="4">
    <source>
        <dbReference type="Proteomes" id="UP000184368"/>
    </source>
</evidence>
<proteinExistence type="predicted"/>
<evidence type="ECO:0000313" key="3">
    <source>
        <dbReference type="EMBL" id="SHF17645.1"/>
    </source>
</evidence>
<feature type="transmembrane region" description="Helical" evidence="2">
    <location>
        <begin position="6"/>
        <end position="31"/>
    </location>
</feature>
<evidence type="ECO:0000256" key="1">
    <source>
        <dbReference type="SAM" id="MobiDB-lite"/>
    </source>
</evidence>
<evidence type="ECO:0008006" key="5">
    <source>
        <dbReference type="Google" id="ProtNLM"/>
    </source>
</evidence>